<evidence type="ECO:0000256" key="2">
    <source>
        <dbReference type="ARBA" id="ARBA00022737"/>
    </source>
</evidence>
<dbReference type="Pfam" id="PF07725">
    <property type="entry name" value="LRR_3"/>
    <property type="match status" value="1"/>
</dbReference>
<protein>
    <submittedName>
        <fullName evidence="3">Uncharacterized protein</fullName>
    </submittedName>
</protein>
<accession>A0ABU6RDI4</accession>
<dbReference type="InterPro" id="IPR032675">
    <property type="entry name" value="LRR_dom_sf"/>
</dbReference>
<dbReference type="InterPro" id="IPR011713">
    <property type="entry name" value="Leu-rich_rpt_3"/>
</dbReference>
<name>A0ABU6RDI4_9FABA</name>
<dbReference type="Proteomes" id="UP001341840">
    <property type="component" value="Unassembled WGS sequence"/>
</dbReference>
<reference evidence="3 4" key="1">
    <citation type="journal article" date="2023" name="Plants (Basel)">
        <title>Bridging the Gap: Combining Genomics and Transcriptomics Approaches to Understand Stylosanthes scabra, an Orphan Legume from the Brazilian Caatinga.</title>
        <authorList>
            <person name="Ferreira-Neto J.R.C."/>
            <person name="da Silva M.D."/>
            <person name="Binneck E."/>
            <person name="de Melo N.F."/>
            <person name="da Silva R.H."/>
            <person name="de Melo A.L.T.M."/>
            <person name="Pandolfi V."/>
            <person name="Bustamante F.O."/>
            <person name="Brasileiro-Vidal A.C."/>
            <person name="Benko-Iseppon A.M."/>
        </authorList>
    </citation>
    <scope>NUCLEOTIDE SEQUENCE [LARGE SCALE GENOMIC DNA]</scope>
    <source>
        <tissue evidence="3">Leaves</tissue>
    </source>
</reference>
<dbReference type="SUPFAM" id="SSF52058">
    <property type="entry name" value="L domain-like"/>
    <property type="match status" value="1"/>
</dbReference>
<dbReference type="Gene3D" id="3.80.10.10">
    <property type="entry name" value="Ribonuclease Inhibitor"/>
    <property type="match status" value="2"/>
</dbReference>
<dbReference type="PANTHER" id="PTHR11017:SF512">
    <property type="entry name" value="ADP-RIBOSYL CYCLASE_CYCLIC ADP-RIBOSE HYDROLASE"/>
    <property type="match status" value="1"/>
</dbReference>
<proteinExistence type="predicted"/>
<sequence>MHPQQGSEVDNSMLLPKNFKLPNKLRYLKWTNNPFRSLSLTCWPQKLFMLSMRHSKIQKLWDGEQNLPNLEIINLSFSIHLIECPNLNGSPNLKRIEFFHCESLQEVHPSIFRLPKIERIDVSHCKKLKRLCSDYCSPSLQRLLAVGCSNLEEFSVPITTARHPKILVYLASTALREVPTNILHLKNVNFSFSISYSLAKLPSNFATTIVLRDDPEKLEDDTCIILSRVFPTPGFLFLKKLSFVGCKSLSKLPDNIDALQSLQTLWVLECPIITLPERIKNIRQLIELLIYDCEKFQYLPPLPSSIEIIRIMKCKSLERISSLTSKLPLGKHKAIFRFYNSGVNLDTHAYEAVLKDMKSRMVLGVMEDGYSNDAANDCNACYSIPYPYESNNMPDDCFPHDSSRKDSVVIVEVPPDRWISSAGLVFYLRFSQDQPCVLDSMIFGCECYLKNSCNEWERIASSCNQELFGDLADRWVSPLKMESDHMALWYNAKCCNAIKKAIKEGKSCNPTLKFVFYAHTKDSAVELVTKECGIRWMHVDFVKDKGNISHDEMGVVEIIFLFYEKTYTIS</sequence>
<organism evidence="3 4">
    <name type="scientific">Stylosanthes scabra</name>
    <dbReference type="NCBI Taxonomy" id="79078"/>
    <lineage>
        <taxon>Eukaryota</taxon>
        <taxon>Viridiplantae</taxon>
        <taxon>Streptophyta</taxon>
        <taxon>Embryophyta</taxon>
        <taxon>Tracheophyta</taxon>
        <taxon>Spermatophyta</taxon>
        <taxon>Magnoliopsida</taxon>
        <taxon>eudicotyledons</taxon>
        <taxon>Gunneridae</taxon>
        <taxon>Pentapetalae</taxon>
        <taxon>rosids</taxon>
        <taxon>fabids</taxon>
        <taxon>Fabales</taxon>
        <taxon>Fabaceae</taxon>
        <taxon>Papilionoideae</taxon>
        <taxon>50 kb inversion clade</taxon>
        <taxon>dalbergioids sensu lato</taxon>
        <taxon>Dalbergieae</taxon>
        <taxon>Pterocarpus clade</taxon>
        <taxon>Stylosanthes</taxon>
    </lineage>
</organism>
<keyword evidence="4" id="KW-1185">Reference proteome</keyword>
<dbReference type="PANTHER" id="PTHR11017">
    <property type="entry name" value="LEUCINE-RICH REPEAT-CONTAINING PROTEIN"/>
    <property type="match status" value="1"/>
</dbReference>
<evidence type="ECO:0000313" key="4">
    <source>
        <dbReference type="Proteomes" id="UP001341840"/>
    </source>
</evidence>
<comment type="caution">
    <text evidence="3">The sequence shown here is derived from an EMBL/GenBank/DDBJ whole genome shotgun (WGS) entry which is preliminary data.</text>
</comment>
<dbReference type="EMBL" id="JASCZI010030377">
    <property type="protein sequence ID" value="MED6121980.1"/>
    <property type="molecule type" value="Genomic_DNA"/>
</dbReference>
<evidence type="ECO:0000313" key="3">
    <source>
        <dbReference type="EMBL" id="MED6121980.1"/>
    </source>
</evidence>
<evidence type="ECO:0000256" key="1">
    <source>
        <dbReference type="ARBA" id="ARBA00022614"/>
    </source>
</evidence>
<dbReference type="InterPro" id="IPR044974">
    <property type="entry name" value="Disease_R_plants"/>
</dbReference>
<keyword evidence="1" id="KW-0433">Leucine-rich repeat</keyword>
<keyword evidence="2" id="KW-0677">Repeat</keyword>
<gene>
    <name evidence="3" type="ORF">PIB30_035417</name>
</gene>